<keyword evidence="4" id="KW-0732">Signal</keyword>
<dbReference type="PROSITE" id="PS50983">
    <property type="entry name" value="FE_B12_PBP"/>
    <property type="match status" value="1"/>
</dbReference>
<dbReference type="RefSeq" id="WP_308731992.1">
    <property type="nucleotide sequence ID" value="NZ_JAJEQN010000026.1"/>
</dbReference>
<dbReference type="Gene3D" id="1.20.58.2180">
    <property type="match status" value="1"/>
</dbReference>
<organism evidence="6 7">
    <name type="scientific">Anthropogastromicrobium aceti</name>
    <dbReference type="NCBI Taxonomy" id="2981768"/>
    <lineage>
        <taxon>Bacteria</taxon>
        <taxon>Bacillati</taxon>
        <taxon>Bacillota</taxon>
        <taxon>Clostridia</taxon>
        <taxon>Lachnospirales</taxon>
        <taxon>Lachnospiraceae</taxon>
        <taxon>Anthropogastromicrobium</taxon>
    </lineage>
</organism>
<evidence type="ECO:0000256" key="4">
    <source>
        <dbReference type="SAM" id="SignalP"/>
    </source>
</evidence>
<feature type="signal peptide" evidence="4">
    <location>
        <begin position="1"/>
        <end position="26"/>
    </location>
</feature>
<name>A0AAE3E4X8_9FIRM</name>
<dbReference type="Gene3D" id="3.40.50.1980">
    <property type="entry name" value="Nitrogenase molybdenum iron protein domain"/>
    <property type="match status" value="2"/>
</dbReference>
<proteinExistence type="inferred from homology"/>
<feature type="chain" id="PRO_5042170944" evidence="4">
    <location>
        <begin position="27"/>
        <end position="396"/>
    </location>
</feature>
<protein>
    <submittedName>
        <fullName evidence="6">ABC transporter substrate-binding protein</fullName>
    </submittedName>
</protein>
<dbReference type="InterPro" id="IPR050902">
    <property type="entry name" value="ABC_Transporter_SBP"/>
</dbReference>
<dbReference type="PANTHER" id="PTHR30535:SF34">
    <property type="entry name" value="MOLYBDATE-BINDING PROTEIN MOLA"/>
    <property type="match status" value="1"/>
</dbReference>
<evidence type="ECO:0000313" key="6">
    <source>
        <dbReference type="EMBL" id="MCC2222044.1"/>
    </source>
</evidence>
<dbReference type="Proteomes" id="UP001198200">
    <property type="component" value="Unassembled WGS sequence"/>
</dbReference>
<feature type="domain" description="Fe/B12 periplasmic-binding" evidence="5">
    <location>
        <begin position="72"/>
        <end position="351"/>
    </location>
</feature>
<dbReference type="PANTHER" id="PTHR30535">
    <property type="entry name" value="VITAMIN B12-BINDING PROTEIN"/>
    <property type="match status" value="1"/>
</dbReference>
<dbReference type="GO" id="GO:0071281">
    <property type="term" value="P:cellular response to iron ion"/>
    <property type="evidence" value="ECO:0007669"/>
    <property type="project" value="TreeGrafter"/>
</dbReference>
<evidence type="ECO:0000256" key="1">
    <source>
        <dbReference type="ARBA" id="ARBA00008814"/>
    </source>
</evidence>
<feature type="coiled-coil region" evidence="2">
    <location>
        <begin position="198"/>
        <end position="225"/>
    </location>
</feature>
<keyword evidence="2" id="KW-0175">Coiled coil</keyword>
<keyword evidence="7" id="KW-1185">Reference proteome</keyword>
<dbReference type="AlphaFoldDB" id="A0AAE3E4X8"/>
<feature type="region of interest" description="Disordered" evidence="3">
    <location>
        <begin position="28"/>
        <end position="48"/>
    </location>
</feature>
<accession>A0AAE3E4X8</accession>
<reference evidence="6 7" key="1">
    <citation type="submission" date="2021-10" db="EMBL/GenBank/DDBJ databases">
        <title>Anaerobic single-cell dispensing facilitates the cultivation of human gut bacteria.</title>
        <authorList>
            <person name="Afrizal A."/>
        </authorList>
    </citation>
    <scope>NUCLEOTIDE SEQUENCE [LARGE SCALE GENOMIC DNA]</scope>
    <source>
        <strain evidence="6 7">CLA-AA-H224</strain>
    </source>
</reference>
<dbReference type="EMBL" id="JAJEQN010000026">
    <property type="protein sequence ID" value="MCC2222044.1"/>
    <property type="molecule type" value="Genomic_DNA"/>
</dbReference>
<gene>
    <name evidence="6" type="ORF">LKD48_10415</name>
</gene>
<dbReference type="Pfam" id="PF01497">
    <property type="entry name" value="Peripla_BP_2"/>
    <property type="match status" value="1"/>
</dbReference>
<evidence type="ECO:0000256" key="2">
    <source>
        <dbReference type="SAM" id="Coils"/>
    </source>
</evidence>
<comment type="caution">
    <text evidence="6">The sequence shown here is derived from an EMBL/GenBank/DDBJ whole genome shotgun (WGS) entry which is preliminary data.</text>
</comment>
<dbReference type="SUPFAM" id="SSF53807">
    <property type="entry name" value="Helical backbone' metal receptor"/>
    <property type="match status" value="1"/>
</dbReference>
<sequence length="396" mass="44066">MRKTKRNLTAAVLVFAATLSATPVFAAKEKEESTSKANTESISKEVSAKDNGERTIIDHAGNEVTLPEEINRIVVTDTLPLPSVLSLYLDSAEKLVGISPVSMSAAKAGLLGELYPEILDADTSFFENNELNIESLLTLEPDLVFYNAQNKELGESLASAGLTAVAVSVTKWDYNASDTFDAWMDLLADIFPEEKEKAEAAKEYGEKVEEEIQDKTDELKDEEKKNVFFLFNYSDTALVTSGKNFWGQYWCDAINAVNVGEEIEAERSNASVNMEQVYSWDPKIIFISNFTKAMPEDLYNNTIGDNDWSSVSAVKNEQVYKMPLGAYRSFTPGADTPMTLMWLAKTVYPDLFEDVDMTEEVENYYKEVYNIELTDDQVAQMYTPSADAANGYGSSK</sequence>
<comment type="similarity">
    <text evidence="1">Belongs to the bacterial solute-binding protein 8 family.</text>
</comment>
<evidence type="ECO:0000313" key="7">
    <source>
        <dbReference type="Proteomes" id="UP001198200"/>
    </source>
</evidence>
<dbReference type="InterPro" id="IPR002491">
    <property type="entry name" value="ABC_transptr_periplasmic_BD"/>
</dbReference>
<evidence type="ECO:0000259" key="5">
    <source>
        <dbReference type="PROSITE" id="PS50983"/>
    </source>
</evidence>
<evidence type="ECO:0000256" key="3">
    <source>
        <dbReference type="SAM" id="MobiDB-lite"/>
    </source>
</evidence>